<proteinExistence type="predicted"/>
<reference evidence="3 4" key="1">
    <citation type="journal article" date="2010" name="Nature">
        <title>The Ectocarpus genome and the independent evolution of multicellularity in brown algae.</title>
        <authorList>
            <person name="Cock J.M."/>
            <person name="Sterck L."/>
            <person name="Rouze P."/>
            <person name="Scornet D."/>
            <person name="Allen A.E."/>
            <person name="Amoutzias G."/>
            <person name="Anthouard V."/>
            <person name="Artiguenave F."/>
            <person name="Aury J.M."/>
            <person name="Badger J.H."/>
            <person name="Beszteri B."/>
            <person name="Billiau K."/>
            <person name="Bonnet E."/>
            <person name="Bothwell J.H."/>
            <person name="Bowler C."/>
            <person name="Boyen C."/>
            <person name="Brownlee C."/>
            <person name="Carrano C.J."/>
            <person name="Charrier B."/>
            <person name="Cho G.Y."/>
            <person name="Coelho S.M."/>
            <person name="Collen J."/>
            <person name="Corre E."/>
            <person name="Da Silva C."/>
            <person name="Delage L."/>
            <person name="Delaroque N."/>
            <person name="Dittami S.M."/>
            <person name="Doulbeau S."/>
            <person name="Elias M."/>
            <person name="Farnham G."/>
            <person name="Gachon C.M."/>
            <person name="Gschloessl B."/>
            <person name="Heesch S."/>
            <person name="Jabbari K."/>
            <person name="Jubin C."/>
            <person name="Kawai H."/>
            <person name="Kimura K."/>
            <person name="Kloareg B."/>
            <person name="Kupper F.C."/>
            <person name="Lang D."/>
            <person name="Le Bail A."/>
            <person name="Leblanc C."/>
            <person name="Lerouge P."/>
            <person name="Lohr M."/>
            <person name="Lopez P.J."/>
            <person name="Martens C."/>
            <person name="Maumus F."/>
            <person name="Michel G."/>
            <person name="Miranda-Saavedra D."/>
            <person name="Morales J."/>
            <person name="Moreau H."/>
            <person name="Motomura T."/>
            <person name="Nagasato C."/>
            <person name="Napoli C.A."/>
            <person name="Nelson D.R."/>
            <person name="Nyvall-Collen P."/>
            <person name="Peters A.F."/>
            <person name="Pommier C."/>
            <person name="Potin P."/>
            <person name="Poulain J."/>
            <person name="Quesneville H."/>
            <person name="Read B."/>
            <person name="Rensing S.A."/>
            <person name="Ritter A."/>
            <person name="Rousvoal S."/>
            <person name="Samanta M."/>
            <person name="Samson G."/>
            <person name="Schroeder D.C."/>
            <person name="Segurens B."/>
            <person name="Strittmatter M."/>
            <person name="Tonon T."/>
            <person name="Tregear J.W."/>
            <person name="Valentin K."/>
            <person name="von Dassow P."/>
            <person name="Yamagishi T."/>
            <person name="Van de Peer Y."/>
            <person name="Wincker P."/>
        </authorList>
    </citation>
    <scope>NUCLEOTIDE SEQUENCE [LARGE SCALE GENOMIC DNA]</scope>
    <source>
        <strain evidence="4">Ec32 / CCAP1310/4</strain>
    </source>
</reference>
<dbReference type="PROSITE" id="PS00018">
    <property type="entry name" value="EF_HAND_1"/>
    <property type="match status" value="1"/>
</dbReference>
<evidence type="ECO:0000313" key="3">
    <source>
        <dbReference type="EMBL" id="CBJ48910.1"/>
    </source>
</evidence>
<dbReference type="PROSITE" id="PS50222">
    <property type="entry name" value="EF_HAND_2"/>
    <property type="match status" value="1"/>
</dbReference>
<dbReference type="InParanoid" id="D7G4K7"/>
<feature type="domain" description="EF-hand" evidence="2">
    <location>
        <begin position="136"/>
        <end position="171"/>
    </location>
</feature>
<keyword evidence="4" id="KW-1185">Reference proteome</keyword>
<dbReference type="EMBL" id="FN649760">
    <property type="protein sequence ID" value="CBJ48910.1"/>
    <property type="molecule type" value="Genomic_DNA"/>
</dbReference>
<gene>
    <name evidence="3" type="ORF">Esi_0057_0091</name>
</gene>
<dbReference type="Proteomes" id="UP000002630">
    <property type="component" value="Unassembled WGS sequence"/>
</dbReference>
<dbReference type="InterPro" id="IPR002048">
    <property type="entry name" value="EF_hand_dom"/>
</dbReference>
<organism evidence="3 4">
    <name type="scientific">Ectocarpus siliculosus</name>
    <name type="common">Brown alga</name>
    <name type="synonym">Conferva siliculosa</name>
    <dbReference type="NCBI Taxonomy" id="2880"/>
    <lineage>
        <taxon>Eukaryota</taxon>
        <taxon>Sar</taxon>
        <taxon>Stramenopiles</taxon>
        <taxon>Ochrophyta</taxon>
        <taxon>PX clade</taxon>
        <taxon>Phaeophyceae</taxon>
        <taxon>Ectocarpales</taxon>
        <taxon>Ectocarpaceae</taxon>
        <taxon>Ectocarpus</taxon>
    </lineage>
</organism>
<dbReference type="GO" id="GO:0005509">
    <property type="term" value="F:calcium ion binding"/>
    <property type="evidence" value="ECO:0007669"/>
    <property type="project" value="InterPro"/>
</dbReference>
<name>D7G4K7_ECTSI</name>
<feature type="compositionally biased region" description="Basic residues" evidence="1">
    <location>
        <begin position="82"/>
        <end position="102"/>
    </location>
</feature>
<accession>D7G4K7</accession>
<evidence type="ECO:0000256" key="1">
    <source>
        <dbReference type="SAM" id="MobiDB-lite"/>
    </source>
</evidence>
<feature type="compositionally biased region" description="Basic residues" evidence="1">
    <location>
        <begin position="47"/>
        <end position="56"/>
    </location>
</feature>
<evidence type="ECO:0000259" key="2">
    <source>
        <dbReference type="PROSITE" id="PS50222"/>
    </source>
</evidence>
<protein>
    <recommendedName>
        <fullName evidence="2">EF-hand domain-containing protein</fullName>
    </recommendedName>
</protein>
<dbReference type="OrthoDB" id="26525at2759"/>
<feature type="region of interest" description="Disordered" evidence="1">
    <location>
        <begin position="42"/>
        <end position="117"/>
    </location>
</feature>
<sequence>MQVFLASPGGLSLEGFVAAMLPTSAKETGAATSDNLWLELQRQGSKNVRRQSRRRSPSPSASRLTESNNFLAEETAGTPAAKTRRRTKTRKKRTFSHVRRRGGGGGSQIVWGDRDGGGGGGGAGVGWSLSEEERIGIVTDLVELFQQVDHNGDQVMEWEEFTGFVIDQVLALTREAPRADRLKVRSLGARDTPSVSRWRICMVPSLPQRNITTAALSKSWALFGVTTLKSLHANENDVIF</sequence>
<dbReference type="InterPro" id="IPR018247">
    <property type="entry name" value="EF_Hand_1_Ca_BS"/>
</dbReference>
<dbReference type="AlphaFoldDB" id="D7G4K7"/>
<evidence type="ECO:0000313" key="4">
    <source>
        <dbReference type="Proteomes" id="UP000002630"/>
    </source>
</evidence>